<comment type="caution">
    <text evidence="3">The sequence shown here is derived from an EMBL/GenBank/DDBJ whole genome shotgun (WGS) entry which is preliminary data.</text>
</comment>
<dbReference type="Gene3D" id="1.10.510.10">
    <property type="entry name" value="Transferase(Phosphotransferase) domain 1"/>
    <property type="match status" value="1"/>
</dbReference>
<dbReference type="Pfam" id="PF00069">
    <property type="entry name" value="Pkinase"/>
    <property type="match status" value="1"/>
</dbReference>
<evidence type="ECO:0000313" key="3">
    <source>
        <dbReference type="EMBL" id="KAB3533786.1"/>
    </source>
</evidence>
<dbReference type="SMART" id="SM00220">
    <property type="entry name" value="S_TKc"/>
    <property type="match status" value="1"/>
</dbReference>
<keyword evidence="1" id="KW-0547">Nucleotide-binding</keyword>
<dbReference type="EMBL" id="WBZB01000001">
    <property type="protein sequence ID" value="KAB3533786.1"/>
    <property type="molecule type" value="Genomic_DNA"/>
</dbReference>
<dbReference type="OrthoDB" id="583109at2"/>
<keyword evidence="4" id="KW-1185">Reference proteome</keyword>
<dbReference type="InterPro" id="IPR011009">
    <property type="entry name" value="Kinase-like_dom_sf"/>
</dbReference>
<dbReference type="PANTHER" id="PTHR44167">
    <property type="entry name" value="OVARIAN-SPECIFIC SERINE/THREONINE-PROTEIN KINASE LOK-RELATED"/>
    <property type="match status" value="1"/>
</dbReference>
<dbReference type="PROSITE" id="PS00107">
    <property type="entry name" value="PROTEIN_KINASE_ATP"/>
    <property type="match status" value="1"/>
</dbReference>
<accession>A0A833HRP3</accession>
<dbReference type="AlphaFoldDB" id="A0A833HRP3"/>
<dbReference type="SUPFAM" id="SSF56112">
    <property type="entry name" value="Protein kinase-like (PK-like)"/>
    <property type="match status" value="1"/>
</dbReference>
<dbReference type="InterPro" id="IPR000719">
    <property type="entry name" value="Prot_kinase_dom"/>
</dbReference>
<dbReference type="PANTHER" id="PTHR44167:SF18">
    <property type="entry name" value="PROTEIN KINASE DOMAIN-CONTAINING PROTEIN"/>
    <property type="match status" value="1"/>
</dbReference>
<reference evidence="3 4" key="1">
    <citation type="submission" date="2019-10" db="EMBL/GenBank/DDBJ databases">
        <title>Alkaliphilus serpentinus sp. nov. and Alkaliphilus pronyensis sp. nov., two novel anaerobic alkaliphilic species isolated from the serpentinized-hosted hydrothermal field of the Prony Bay (New Caledonia).</title>
        <authorList>
            <person name="Postec A."/>
        </authorList>
    </citation>
    <scope>NUCLEOTIDE SEQUENCE [LARGE SCALE GENOMIC DNA]</scope>
    <source>
        <strain evidence="3 4">LacT</strain>
    </source>
</reference>
<feature type="domain" description="Protein kinase" evidence="2">
    <location>
        <begin position="21"/>
        <end position="307"/>
    </location>
</feature>
<dbReference type="Proteomes" id="UP000465601">
    <property type="component" value="Unassembled WGS sequence"/>
</dbReference>
<evidence type="ECO:0000313" key="4">
    <source>
        <dbReference type="Proteomes" id="UP000465601"/>
    </source>
</evidence>
<sequence>MEGPILMSNTVVESKWKGKRYKIIKLLGKGGTSRVYMAMDIDSKEYYAMKISKDNISLNREYQLLKSFSSMDFIVKAHDIDDLLIDQQLWHFLLLEYIPGVNIKGYIEKSKLDLLTILSLSLLLLEEIGKIHQLGYIVGDLKLENIMLDSRNKRLKLIDLGGAVKKNSAIKEYTPAYDRAAWRCGERRGEPSYDGFTLTMLIIRLLLNRKLNPLKDRIEDLILELEGLDISPELIVVIKNALFCKDTDIKDYIKEIKKVYPIEEKRRTKKIEEKKSRIINKLFKASTAFFIITWILILSSKIIELIQ</sequence>
<dbReference type="InterPro" id="IPR017441">
    <property type="entry name" value="Protein_kinase_ATP_BS"/>
</dbReference>
<evidence type="ECO:0000256" key="1">
    <source>
        <dbReference type="PROSITE-ProRule" id="PRU10141"/>
    </source>
</evidence>
<evidence type="ECO:0000259" key="2">
    <source>
        <dbReference type="PROSITE" id="PS50011"/>
    </source>
</evidence>
<gene>
    <name evidence="3" type="ORF">F8153_00030</name>
</gene>
<organism evidence="3 4">
    <name type="scientific">Alkaliphilus serpentinus</name>
    <dbReference type="NCBI Taxonomy" id="1482731"/>
    <lineage>
        <taxon>Bacteria</taxon>
        <taxon>Bacillati</taxon>
        <taxon>Bacillota</taxon>
        <taxon>Clostridia</taxon>
        <taxon>Peptostreptococcales</taxon>
        <taxon>Natronincolaceae</taxon>
        <taxon>Alkaliphilus</taxon>
    </lineage>
</organism>
<keyword evidence="1" id="KW-0067">ATP-binding</keyword>
<dbReference type="RefSeq" id="WP_151864294.1">
    <property type="nucleotide sequence ID" value="NZ_WBZB01000001.1"/>
</dbReference>
<dbReference type="PROSITE" id="PS50011">
    <property type="entry name" value="PROTEIN_KINASE_DOM"/>
    <property type="match status" value="1"/>
</dbReference>
<proteinExistence type="predicted"/>
<protein>
    <recommendedName>
        <fullName evidence="2">Protein kinase domain-containing protein</fullName>
    </recommendedName>
</protein>
<dbReference type="GO" id="GO:0005524">
    <property type="term" value="F:ATP binding"/>
    <property type="evidence" value="ECO:0007669"/>
    <property type="project" value="UniProtKB-UniRule"/>
</dbReference>
<feature type="binding site" evidence="1">
    <location>
        <position position="50"/>
    </location>
    <ligand>
        <name>ATP</name>
        <dbReference type="ChEBI" id="CHEBI:30616"/>
    </ligand>
</feature>
<dbReference type="GO" id="GO:0005737">
    <property type="term" value="C:cytoplasm"/>
    <property type="evidence" value="ECO:0007669"/>
    <property type="project" value="TreeGrafter"/>
</dbReference>
<dbReference type="GO" id="GO:0004674">
    <property type="term" value="F:protein serine/threonine kinase activity"/>
    <property type="evidence" value="ECO:0007669"/>
    <property type="project" value="TreeGrafter"/>
</dbReference>
<name>A0A833HRP3_9FIRM</name>